<keyword evidence="1" id="KW-0472">Membrane</keyword>
<dbReference type="OrthoDB" id="10005474at2"/>
<dbReference type="Proteomes" id="UP000198280">
    <property type="component" value="Unassembled WGS sequence"/>
</dbReference>
<protein>
    <submittedName>
        <fullName evidence="2">Uncharacterized protein</fullName>
    </submittedName>
</protein>
<dbReference type="AlphaFoldDB" id="A0A239IV10"/>
<keyword evidence="1" id="KW-0812">Transmembrane</keyword>
<sequence>MAATGVVPTGRFWRWYGAAALASGVFFAVFVQGLLQAKWQVEHPVVIPGDDSPGVAANMGNLIAVPIFAVAAIGCLLFPLLWGIAAFRSWRGAVLKDLPAITTVLQWVALLLALPAAMSLPYSWVGVTALVAADLVAVGVVLRPRWSSWSRRTGADPV</sequence>
<feature type="transmembrane region" description="Helical" evidence="1">
    <location>
        <begin position="124"/>
        <end position="142"/>
    </location>
</feature>
<evidence type="ECO:0000313" key="2">
    <source>
        <dbReference type="EMBL" id="SNS97212.1"/>
    </source>
</evidence>
<feature type="transmembrane region" description="Helical" evidence="1">
    <location>
        <begin position="63"/>
        <end position="86"/>
    </location>
</feature>
<gene>
    <name evidence="2" type="ORF">SAMN05216252_111134</name>
</gene>
<reference evidence="2 3" key="1">
    <citation type="submission" date="2017-06" db="EMBL/GenBank/DDBJ databases">
        <authorList>
            <person name="Kim H.J."/>
            <person name="Triplett B.A."/>
        </authorList>
    </citation>
    <scope>NUCLEOTIDE SEQUENCE [LARGE SCALE GENOMIC DNA]</scope>
    <source>
        <strain evidence="2 3">CGMCC 4.1858</strain>
    </source>
</reference>
<keyword evidence="1" id="KW-1133">Transmembrane helix</keyword>
<keyword evidence="3" id="KW-1185">Reference proteome</keyword>
<dbReference type="EMBL" id="FZOF01000011">
    <property type="protein sequence ID" value="SNS97212.1"/>
    <property type="molecule type" value="Genomic_DNA"/>
</dbReference>
<feature type="transmembrane region" description="Helical" evidence="1">
    <location>
        <begin position="98"/>
        <end position="118"/>
    </location>
</feature>
<name>A0A239IV10_9ACTN</name>
<feature type="transmembrane region" description="Helical" evidence="1">
    <location>
        <begin position="12"/>
        <end position="35"/>
    </location>
</feature>
<organism evidence="2 3">
    <name type="scientific">Actinacidiphila glaucinigra</name>
    <dbReference type="NCBI Taxonomy" id="235986"/>
    <lineage>
        <taxon>Bacteria</taxon>
        <taxon>Bacillati</taxon>
        <taxon>Actinomycetota</taxon>
        <taxon>Actinomycetes</taxon>
        <taxon>Kitasatosporales</taxon>
        <taxon>Streptomycetaceae</taxon>
        <taxon>Actinacidiphila</taxon>
    </lineage>
</organism>
<dbReference type="RefSeq" id="WP_089225743.1">
    <property type="nucleotide sequence ID" value="NZ_FZOF01000011.1"/>
</dbReference>
<proteinExistence type="predicted"/>
<accession>A0A239IV10</accession>
<evidence type="ECO:0000256" key="1">
    <source>
        <dbReference type="SAM" id="Phobius"/>
    </source>
</evidence>
<evidence type="ECO:0000313" key="3">
    <source>
        <dbReference type="Proteomes" id="UP000198280"/>
    </source>
</evidence>